<name>K4IEG3_PSYTT</name>
<reference evidence="2" key="1">
    <citation type="submission" date="2006-03" db="EMBL/GenBank/DDBJ databases">
        <authorList>
            <person name="Bowman J."/>
            <person name="Ferriera S."/>
            <person name="Johnson J."/>
            <person name="Kravitz S."/>
            <person name="Halpern A."/>
            <person name="Remington K."/>
            <person name="Beeson K."/>
            <person name="Tran B."/>
            <person name="Rogers Y.-H."/>
            <person name="Friedman R."/>
            <person name="Venter J.C."/>
        </authorList>
    </citation>
    <scope>NUCLEOTIDE SEQUENCE [LARGE SCALE GENOMIC DNA]</scope>
    <source>
        <strain evidence="2">ATCC 700755</strain>
    </source>
</reference>
<evidence type="ECO:0000313" key="2">
    <source>
        <dbReference type="EMBL" id="AFU68947.1"/>
    </source>
</evidence>
<dbReference type="SUPFAM" id="SSF53850">
    <property type="entry name" value="Periplasmic binding protein-like II"/>
    <property type="match status" value="1"/>
</dbReference>
<feature type="signal peptide" evidence="1">
    <location>
        <begin position="1"/>
        <end position="21"/>
    </location>
</feature>
<dbReference type="PROSITE" id="PS51257">
    <property type="entry name" value="PROKAR_LIPOPROTEIN"/>
    <property type="match status" value="1"/>
</dbReference>
<dbReference type="PIRSF" id="PIRSF029172">
    <property type="entry name" value="UCP029172_ABC_sbc_YnjB"/>
    <property type="match status" value="1"/>
</dbReference>
<dbReference type="InterPro" id="IPR027020">
    <property type="entry name" value="YnjB"/>
</dbReference>
<accession>K4IEG3</accession>
<dbReference type="KEGG" id="ptq:P700755_002157"/>
<gene>
    <name evidence="2" type="ordered locus">P700755_002157</name>
</gene>
<keyword evidence="1" id="KW-0732">Signal</keyword>
<protein>
    <submittedName>
        <fullName evidence="2">Uptake ABC-type transporter, membrane binding component</fullName>
    </submittedName>
</protein>
<dbReference type="STRING" id="313595.P700755_002157"/>
<dbReference type="Gene3D" id="3.40.190.10">
    <property type="entry name" value="Periplasmic binding protein-like II"/>
    <property type="match status" value="2"/>
</dbReference>
<dbReference type="EMBL" id="CP003879">
    <property type="protein sequence ID" value="AFU68947.1"/>
    <property type="molecule type" value="Genomic_DNA"/>
</dbReference>
<organism evidence="2 3">
    <name type="scientific">Psychroflexus torquis (strain ATCC 700755 / CIP 106069 / ACAM 623)</name>
    <dbReference type="NCBI Taxonomy" id="313595"/>
    <lineage>
        <taxon>Bacteria</taxon>
        <taxon>Pseudomonadati</taxon>
        <taxon>Bacteroidota</taxon>
        <taxon>Flavobacteriia</taxon>
        <taxon>Flavobacteriales</taxon>
        <taxon>Flavobacteriaceae</taxon>
        <taxon>Psychroflexus</taxon>
    </lineage>
</organism>
<dbReference type="AlphaFoldDB" id="K4IEG3"/>
<dbReference type="PANTHER" id="PTHR42779">
    <property type="entry name" value="PROTEIN YNJB"/>
    <property type="match status" value="1"/>
</dbReference>
<keyword evidence="3" id="KW-1185">Reference proteome</keyword>
<evidence type="ECO:0000313" key="3">
    <source>
        <dbReference type="Proteomes" id="UP000008514"/>
    </source>
</evidence>
<dbReference type="HOGENOM" id="CLU_045122_0_0_10"/>
<sequence>MKYFLVLYAFSLMFISCQTSSETKPLILDDYTWEDIQAGGQAQDMTMMMWKGDPKINVYMQEYIKPKLLKKHNINLTIVDGQGNYIVQMLMAELQADASTSEIDLMWINGETFYQLRQIDALFGPWTSELPNAYKIDFENPFIGKDFQQAIDGYEMPWGNVQMTLIYNHDKIKQPPQTRAELLSFVKEHPGKFTWDNHFTGLTFMKALLMDIAGGANVLKGEFNENLYAKYSDKLWVYLNQLKPYLWRQGEVFPENVAQMHQLFANGELLFTMSINDAEVDNKVEEGLFQKSSRAYVPEFGTIQNSHYLGISKLSEKKLTAMLVVNELISEENQLEKMKPSVWGDGTVLQVSKLDSVFQKKFNSIAQRNYAPPRKDIQQKALPELAPEYMIRLAEDFKKNLID</sequence>
<feature type="chain" id="PRO_5003877663" evidence="1">
    <location>
        <begin position="22"/>
        <end position="403"/>
    </location>
</feature>
<dbReference type="NCBIfam" id="NF008633">
    <property type="entry name" value="PRK11622.1"/>
    <property type="match status" value="1"/>
</dbReference>
<dbReference type="Pfam" id="PF13416">
    <property type="entry name" value="SBP_bac_8"/>
    <property type="match status" value="1"/>
</dbReference>
<dbReference type="RefSeq" id="WP_015024526.1">
    <property type="nucleotide sequence ID" value="NC_018721.1"/>
</dbReference>
<reference evidence="2" key="2">
    <citation type="submission" date="2012-09" db="EMBL/GenBank/DDBJ databases">
        <title>The complete sequence of Psychroflexus torquis an extreme psychrophile from sea-ice that is stimulated by light.</title>
        <authorList>
            <person name="Feng S."/>
            <person name="Powell S.M."/>
            <person name="Bowman J.P."/>
        </authorList>
    </citation>
    <scope>NUCLEOTIDE SEQUENCE [LARGE SCALE GENOMIC DNA]</scope>
    <source>
        <strain evidence="2">ATCC 700755</strain>
    </source>
</reference>
<dbReference type="PANTHER" id="PTHR42779:SF1">
    <property type="entry name" value="PROTEIN YNJB"/>
    <property type="match status" value="1"/>
</dbReference>
<proteinExistence type="predicted"/>
<dbReference type="Proteomes" id="UP000008514">
    <property type="component" value="Chromosome"/>
</dbReference>
<dbReference type="OrthoDB" id="3239593at2"/>
<evidence type="ECO:0000256" key="1">
    <source>
        <dbReference type="SAM" id="SignalP"/>
    </source>
</evidence>
<dbReference type="eggNOG" id="COG4134">
    <property type="taxonomic scope" value="Bacteria"/>
</dbReference>
<dbReference type="InterPro" id="IPR006059">
    <property type="entry name" value="SBP"/>
</dbReference>